<dbReference type="Pfam" id="PF06276">
    <property type="entry name" value="FhuF"/>
    <property type="match status" value="1"/>
</dbReference>
<name>A0A7W1X7V4_9BACL</name>
<dbReference type="OrthoDB" id="495728at2"/>
<dbReference type="Gene3D" id="1.10.510.40">
    <property type="match status" value="1"/>
</dbReference>
<comment type="caution">
    <text evidence="5">The sequence shown here is derived from an EMBL/GenBank/DDBJ whole genome shotgun (WGS) entry which is preliminary data.</text>
</comment>
<dbReference type="AlphaFoldDB" id="A0A7W1X7V4"/>
<dbReference type="GO" id="GO:0019290">
    <property type="term" value="P:siderophore biosynthetic process"/>
    <property type="evidence" value="ECO:0007669"/>
    <property type="project" value="InterPro"/>
</dbReference>
<protein>
    <submittedName>
        <fullName evidence="5">IucA/IucC family siderophore biosynthesis protein</fullName>
    </submittedName>
</protein>
<sequence length="601" mass="69841">MKDQTTIVPSVFNPKSWEIVSRNLLTKMISEFMYEEIISPESIEQAGEFGTYRLSLKNGVTYTFSAKERPFGSYRVDSGSIMRHEADAIHPAVSPIQFLLDIQDTVGMSPETTGHLIREYNHTLMADAHLLHKKQDQKADVTTLDYAELEGEMEGHPWITYNKGRIGFGYDDYLAYAPEQKRPVRLSWIAVHRQKAEFHAVSGLSHEDLLKQELGEQFARFQRQLAEQGTDPQEYFFMPVHDWQWNHYIVPLFGEELANRSIIFLGEGEDRYLPQQSIRTFVNISHKRRHHLKLPMSILNTLVYRGLPGERTVLAPKITEYIKGIWEKDRFLKEECRMILPGEIASLNYDHPYFSKLTGAPYQYLELLGAIWRESIYSYVEEDEKPVTLASLLYVDGKGNPYVSSLVKQSGLTLEEWLNRLFSVLLPPLLHYLYRYGVVFSPHGQNTILVLKDSAPRRLAVKDFVDDVNVSRHPLPELSDLPADLKEVLRSEPPEGLCQFIFTGLFICHFRYLSDLLEIHHQFPEAKFWGMVRDTIIRYQNRFPDWKERYELFDLLKPKFTKLCLNRNRMLDYGYSDGDDRPHASEYGQVSNALAMEYSCD</sequence>
<dbReference type="Gene3D" id="6.10.250.3370">
    <property type="match status" value="1"/>
</dbReference>
<evidence type="ECO:0000313" key="5">
    <source>
        <dbReference type="EMBL" id="MBA4541690.1"/>
    </source>
</evidence>
<dbReference type="EMBL" id="JACEIP010000002">
    <property type="protein sequence ID" value="MBA4541690.1"/>
    <property type="molecule type" value="Genomic_DNA"/>
</dbReference>
<keyword evidence="6" id="KW-1185">Reference proteome</keyword>
<comment type="similarity">
    <text evidence="2">Belongs to the IucA/IucC family.</text>
</comment>
<evidence type="ECO:0000259" key="3">
    <source>
        <dbReference type="Pfam" id="PF04183"/>
    </source>
</evidence>
<evidence type="ECO:0000256" key="1">
    <source>
        <dbReference type="ARBA" id="ARBA00004924"/>
    </source>
</evidence>
<evidence type="ECO:0000259" key="4">
    <source>
        <dbReference type="Pfam" id="PF06276"/>
    </source>
</evidence>
<dbReference type="PANTHER" id="PTHR34384">
    <property type="entry name" value="L-2,3-DIAMINOPROPANOATE--CITRATE LIGASE"/>
    <property type="match status" value="1"/>
</dbReference>
<comment type="pathway">
    <text evidence="1">Siderophore biosynthesis.</text>
</comment>
<reference evidence="5 6" key="1">
    <citation type="submission" date="2020-07" db="EMBL/GenBank/DDBJ databases">
        <authorList>
            <person name="Feng H."/>
        </authorList>
    </citation>
    <scope>NUCLEOTIDE SEQUENCE [LARGE SCALE GENOMIC DNA]</scope>
    <source>
        <strain evidence="6">s-11</strain>
    </source>
</reference>
<dbReference type="InterPro" id="IPR007310">
    <property type="entry name" value="Aerobactin_biosyn_IucA/IucC_N"/>
</dbReference>
<dbReference type="Proteomes" id="UP000530514">
    <property type="component" value="Unassembled WGS sequence"/>
</dbReference>
<feature type="domain" description="Aerobactin siderophore biosynthesis IucA/IucC-like C-terminal" evidence="4">
    <location>
        <begin position="415"/>
        <end position="575"/>
    </location>
</feature>
<feature type="domain" description="Aerobactin siderophore biosynthesis IucA/IucC N-terminal" evidence="3">
    <location>
        <begin position="145"/>
        <end position="393"/>
    </location>
</feature>
<accession>A0A7W1X7V4</accession>
<evidence type="ECO:0000313" key="6">
    <source>
        <dbReference type="Proteomes" id="UP000530514"/>
    </source>
</evidence>
<dbReference type="PANTHER" id="PTHR34384:SF6">
    <property type="entry name" value="STAPHYLOFERRIN B SYNTHASE"/>
    <property type="match status" value="1"/>
</dbReference>
<dbReference type="GO" id="GO:0016881">
    <property type="term" value="F:acid-amino acid ligase activity"/>
    <property type="evidence" value="ECO:0007669"/>
    <property type="project" value="UniProtKB-ARBA"/>
</dbReference>
<dbReference type="Gene3D" id="3.30.310.280">
    <property type="match status" value="1"/>
</dbReference>
<dbReference type="Pfam" id="PF04183">
    <property type="entry name" value="IucA_IucC"/>
    <property type="match status" value="1"/>
</dbReference>
<gene>
    <name evidence="5" type="ORF">H1164_02070</name>
</gene>
<proteinExistence type="inferred from homology"/>
<evidence type="ECO:0000256" key="2">
    <source>
        <dbReference type="ARBA" id="ARBA00007832"/>
    </source>
</evidence>
<dbReference type="InterPro" id="IPR037455">
    <property type="entry name" value="LucA/IucC-like"/>
</dbReference>
<organism evidence="5 6">
    <name type="scientific">Thermoactinomyces daqus</name>
    <dbReference type="NCBI Taxonomy" id="1329516"/>
    <lineage>
        <taxon>Bacteria</taxon>
        <taxon>Bacillati</taxon>
        <taxon>Bacillota</taxon>
        <taxon>Bacilli</taxon>
        <taxon>Bacillales</taxon>
        <taxon>Thermoactinomycetaceae</taxon>
        <taxon>Thermoactinomyces</taxon>
    </lineage>
</organism>
<dbReference type="RefSeq" id="WP_033101031.1">
    <property type="nucleotide sequence ID" value="NZ_JACEIP010000002.1"/>
</dbReference>
<dbReference type="InterPro" id="IPR022770">
    <property type="entry name" value="IucA/IucC-like_C"/>
</dbReference>